<dbReference type="RefSeq" id="WP_218111904.1">
    <property type="nucleotide sequence ID" value="NZ_CP065383.1"/>
</dbReference>
<proteinExistence type="inferred from homology"/>
<evidence type="ECO:0000313" key="2">
    <source>
        <dbReference type="EMBL" id="QPM69429.1"/>
    </source>
</evidence>
<protein>
    <submittedName>
        <fullName evidence="2">Dipeptidyl-peptidase 5</fullName>
        <ecNumber evidence="2">3.4.14.-</ecNumber>
    </submittedName>
</protein>
<organism evidence="2 3">
    <name type="scientific">Atribacter laminatus</name>
    <dbReference type="NCBI Taxonomy" id="2847778"/>
    <lineage>
        <taxon>Bacteria</taxon>
        <taxon>Pseudomonadati</taxon>
        <taxon>Atribacterota</taxon>
        <taxon>Atribacteria</taxon>
        <taxon>Atribacterales</taxon>
        <taxon>Atribacteraceae</taxon>
        <taxon>Atribacter</taxon>
    </lineage>
</organism>
<gene>
    <name evidence="2" type="primary">dpp5_2</name>
    <name evidence="2" type="ORF">RT761_02662</name>
</gene>
<dbReference type="Pfam" id="PF07676">
    <property type="entry name" value="PD40"/>
    <property type="match status" value="1"/>
</dbReference>
<dbReference type="KEGG" id="alam:RT761_02662"/>
<comment type="similarity">
    <text evidence="1">Belongs to the TolB family.</text>
</comment>
<dbReference type="Gene3D" id="2.120.10.30">
    <property type="entry name" value="TolB, C-terminal domain"/>
    <property type="match status" value="2"/>
</dbReference>
<dbReference type="EC" id="3.4.14.-" evidence="2"/>
<accession>A0A7T1AP05</accession>
<keyword evidence="2" id="KW-0378">Hydrolase</keyword>
<dbReference type="Proteomes" id="UP000594463">
    <property type="component" value="Chromosome"/>
</dbReference>
<evidence type="ECO:0000313" key="3">
    <source>
        <dbReference type="Proteomes" id="UP000594463"/>
    </source>
</evidence>
<reference evidence="2 3" key="1">
    <citation type="journal article" date="2021" name="Nat. Commun.">
        <title>Isolation of a member of the candidate phylum Atribacteria reveals a unique cell membrane structure.</title>
        <authorList>
            <person name="Taiki K."/>
            <person name="Nobu M.K."/>
            <person name="Kusada H."/>
            <person name="Meng X.-Y."/>
            <person name="Hosoki N."/>
            <person name="Uematsu K."/>
            <person name="Yoshioka H."/>
            <person name="Kamagata Y."/>
            <person name="Tamaki H."/>
        </authorList>
    </citation>
    <scope>NUCLEOTIDE SEQUENCE [LARGE SCALE GENOMIC DNA]</scope>
    <source>
        <strain evidence="2 3">RT761</strain>
    </source>
</reference>
<keyword evidence="3" id="KW-1185">Reference proteome</keyword>
<sequence length="393" mass="44394">MKIFFLAISIIIMVLFFSSVQSQSLGQLTLPPLSTPPPPVQLALPPLSPPPAEMAEPIPETQPNAVPTEKIVFSQEVDSNVFLIRAVNINTFESEKLPISAHQYATTMWEPCWSPDGKKLAYVLWYITGEIYLINIDDQTSIRVTENDFDDKNPAWSPDGERIAFSTNRDGNYEIYLMDTEGGNPVRLTQNDTDDGEPCWSPDGTKIAFASHRDGNNDIFTMNVDGSNCRNLTRNPADDTDPAWSPDGERIAFSSNRNGNYEIYLMDIKGNNQQNLTHNPGDDSEPCWSPDGKHILFTSNRSGTHNLFLLKLGQEYAEPFFPKGYMAQVEYFLKYLSDTAQPDDTVPNVILTFQQILTSATNLITQLTTYQLEFIEKPKYLITWQADWVRVKE</sequence>
<dbReference type="GO" id="GO:0016787">
    <property type="term" value="F:hydrolase activity"/>
    <property type="evidence" value="ECO:0007669"/>
    <property type="project" value="UniProtKB-KW"/>
</dbReference>
<dbReference type="PANTHER" id="PTHR36842:SF1">
    <property type="entry name" value="PROTEIN TOLB"/>
    <property type="match status" value="1"/>
</dbReference>
<dbReference type="InterPro" id="IPR011659">
    <property type="entry name" value="WD40"/>
</dbReference>
<dbReference type="InterPro" id="IPR011042">
    <property type="entry name" value="6-blade_b-propeller_TolB-like"/>
</dbReference>
<name>A0A7T1AP05_ATRLM</name>
<dbReference type="EMBL" id="CP065383">
    <property type="protein sequence ID" value="QPM69429.1"/>
    <property type="molecule type" value="Genomic_DNA"/>
</dbReference>
<dbReference type="AlphaFoldDB" id="A0A7T1AP05"/>
<evidence type="ECO:0000256" key="1">
    <source>
        <dbReference type="ARBA" id="ARBA00009820"/>
    </source>
</evidence>
<dbReference type="PANTHER" id="PTHR36842">
    <property type="entry name" value="PROTEIN TOLB HOMOLOG"/>
    <property type="match status" value="1"/>
</dbReference>
<dbReference type="Pfam" id="PF26550">
    <property type="entry name" value="Tricorn_2nd"/>
    <property type="match status" value="1"/>
</dbReference>
<dbReference type="SUPFAM" id="SSF69304">
    <property type="entry name" value="Tricorn protease N-terminal domain"/>
    <property type="match status" value="1"/>
</dbReference>